<dbReference type="PATRIC" id="fig|1173022.3.peg.3343"/>
<dbReference type="eggNOG" id="ENOG5032UHV">
    <property type="taxonomic scope" value="Bacteria"/>
</dbReference>
<dbReference type="RefSeq" id="WP_015204035.1">
    <property type="nucleotide sequence ID" value="NC_019753.1"/>
</dbReference>
<evidence type="ECO:0000313" key="3">
    <source>
        <dbReference type="Proteomes" id="UP000010472"/>
    </source>
</evidence>
<gene>
    <name evidence="2" type="ORF">Cri9333_3088</name>
</gene>
<feature type="domain" description="Trypsin-co-occurring" evidence="1">
    <location>
        <begin position="7"/>
        <end position="108"/>
    </location>
</feature>
<dbReference type="InterPro" id="IPR045794">
    <property type="entry name" value="Trypco1"/>
</dbReference>
<dbReference type="Proteomes" id="UP000010472">
    <property type="component" value="Chromosome"/>
</dbReference>
<dbReference type="OrthoDB" id="428612at2"/>
<dbReference type="AlphaFoldDB" id="K9W2E1"/>
<accession>K9W2E1</accession>
<dbReference type="STRING" id="1173022.Cri9333_3088"/>
<dbReference type="Pfam" id="PF19493">
    <property type="entry name" value="Trypco1"/>
    <property type="match status" value="1"/>
</dbReference>
<dbReference type="HOGENOM" id="CLU_164609_0_0_3"/>
<evidence type="ECO:0000259" key="1">
    <source>
        <dbReference type="Pfam" id="PF19493"/>
    </source>
</evidence>
<dbReference type="KEGG" id="cep:Cri9333_3088"/>
<organism evidence="2 3">
    <name type="scientific">Crinalium epipsammum PCC 9333</name>
    <dbReference type="NCBI Taxonomy" id="1173022"/>
    <lineage>
        <taxon>Bacteria</taxon>
        <taxon>Bacillati</taxon>
        <taxon>Cyanobacteriota</taxon>
        <taxon>Cyanophyceae</taxon>
        <taxon>Gomontiellales</taxon>
        <taxon>Gomontiellaceae</taxon>
        <taxon>Crinalium</taxon>
    </lineage>
</organism>
<dbReference type="NCBIfam" id="NF041216">
    <property type="entry name" value="CU044_2847_fam"/>
    <property type="match status" value="1"/>
</dbReference>
<dbReference type="EMBL" id="CP003620">
    <property type="protein sequence ID" value="AFZ13927.1"/>
    <property type="molecule type" value="Genomic_DNA"/>
</dbReference>
<name>K9W2E1_9CYAN</name>
<keyword evidence="3" id="KW-1185">Reference proteome</keyword>
<sequence>MGQLTPIELEDGTVIYIEAAEKTPPGLTNPQRGLFPDDPQKQITQSFHAIEGTIRAYTTHTLNAFRNLAIAEVSEVNLKFGVNINATSGVPYIAAGSAGCNVEISVKCVFPQKSEE</sequence>
<evidence type="ECO:0000313" key="2">
    <source>
        <dbReference type="EMBL" id="AFZ13927.1"/>
    </source>
</evidence>
<reference evidence="2 3" key="1">
    <citation type="submission" date="2012-06" db="EMBL/GenBank/DDBJ databases">
        <title>Finished chromosome of genome of Crinalium epipsammum PCC 9333.</title>
        <authorList>
            <consortium name="US DOE Joint Genome Institute"/>
            <person name="Gugger M."/>
            <person name="Coursin T."/>
            <person name="Rippka R."/>
            <person name="Tandeau De Marsac N."/>
            <person name="Huntemann M."/>
            <person name="Wei C.-L."/>
            <person name="Han J."/>
            <person name="Detter J.C."/>
            <person name="Han C."/>
            <person name="Tapia R."/>
            <person name="Davenport K."/>
            <person name="Daligault H."/>
            <person name="Erkkila T."/>
            <person name="Gu W."/>
            <person name="Munk A.C.C."/>
            <person name="Teshima H."/>
            <person name="Xu Y."/>
            <person name="Chain P."/>
            <person name="Chen A."/>
            <person name="Krypides N."/>
            <person name="Mavromatis K."/>
            <person name="Markowitz V."/>
            <person name="Szeto E."/>
            <person name="Ivanova N."/>
            <person name="Mikhailova N."/>
            <person name="Ovchinnikova G."/>
            <person name="Pagani I."/>
            <person name="Pati A."/>
            <person name="Goodwin L."/>
            <person name="Peters L."/>
            <person name="Pitluck S."/>
            <person name="Woyke T."/>
            <person name="Kerfeld C."/>
        </authorList>
    </citation>
    <scope>NUCLEOTIDE SEQUENCE [LARGE SCALE GENOMIC DNA]</scope>
    <source>
        <strain evidence="2 3">PCC 9333</strain>
    </source>
</reference>
<protein>
    <recommendedName>
        <fullName evidence="1">Trypsin-co-occurring domain-containing protein</fullName>
    </recommendedName>
</protein>
<proteinExistence type="predicted"/>